<protein>
    <submittedName>
        <fullName evidence="1">Uncharacterized protein</fullName>
    </submittedName>
</protein>
<evidence type="ECO:0000313" key="1">
    <source>
        <dbReference type="EMBL" id="MBB6451304.1"/>
    </source>
</evidence>
<sequence length="40" mass="4466">MTRKCSMRPEKGIERVITPDIGGKAVTEEVIPGNIRELLK</sequence>
<dbReference type="AlphaFoldDB" id="A0A841PU66"/>
<gene>
    <name evidence="1" type="ORF">HNR44_003311</name>
</gene>
<dbReference type="Proteomes" id="UP000568839">
    <property type="component" value="Unassembled WGS sequence"/>
</dbReference>
<proteinExistence type="predicted"/>
<evidence type="ECO:0000313" key="2">
    <source>
        <dbReference type="Proteomes" id="UP000568839"/>
    </source>
</evidence>
<keyword evidence="2" id="KW-1185">Reference proteome</keyword>
<organism evidence="1 2">
    <name type="scientific">Geomicrobium halophilum</name>
    <dbReference type="NCBI Taxonomy" id="549000"/>
    <lineage>
        <taxon>Bacteria</taxon>
        <taxon>Bacillati</taxon>
        <taxon>Bacillota</taxon>
        <taxon>Bacilli</taxon>
        <taxon>Bacillales</taxon>
        <taxon>Geomicrobium</taxon>
    </lineage>
</organism>
<dbReference type="RefSeq" id="WP_281381442.1">
    <property type="nucleotide sequence ID" value="NZ_JACHHJ010000006.1"/>
</dbReference>
<comment type="caution">
    <text evidence="1">The sequence shown here is derived from an EMBL/GenBank/DDBJ whole genome shotgun (WGS) entry which is preliminary data.</text>
</comment>
<dbReference type="EMBL" id="JACHHJ010000006">
    <property type="protein sequence ID" value="MBB6451304.1"/>
    <property type="molecule type" value="Genomic_DNA"/>
</dbReference>
<accession>A0A841PU66</accession>
<name>A0A841PU66_9BACL</name>
<reference evidence="1 2" key="1">
    <citation type="submission" date="2020-08" db="EMBL/GenBank/DDBJ databases">
        <title>Genomic Encyclopedia of Type Strains, Phase IV (KMG-IV): sequencing the most valuable type-strain genomes for metagenomic binning, comparative biology and taxonomic classification.</title>
        <authorList>
            <person name="Goeker M."/>
        </authorList>
    </citation>
    <scope>NUCLEOTIDE SEQUENCE [LARGE SCALE GENOMIC DNA]</scope>
    <source>
        <strain evidence="1 2">DSM 21769</strain>
    </source>
</reference>